<organism evidence="5 6">
    <name type="scientific">Thauera sedimentorum</name>
    <dbReference type="NCBI Taxonomy" id="2767595"/>
    <lineage>
        <taxon>Bacteria</taxon>
        <taxon>Pseudomonadati</taxon>
        <taxon>Pseudomonadota</taxon>
        <taxon>Betaproteobacteria</taxon>
        <taxon>Rhodocyclales</taxon>
        <taxon>Zoogloeaceae</taxon>
        <taxon>Thauera</taxon>
    </lineage>
</organism>
<feature type="domain" description="Response regulatory" evidence="4">
    <location>
        <begin position="3"/>
        <end position="117"/>
    </location>
</feature>
<reference evidence="6" key="1">
    <citation type="submission" date="2023-07" db="EMBL/GenBank/DDBJ databases">
        <title>Thauera sp. CAU 1555 isolated from sand of Yaerae Beach.</title>
        <authorList>
            <person name="Kim W."/>
        </authorList>
    </citation>
    <scope>NUCLEOTIDE SEQUENCE [LARGE SCALE GENOMIC DNA]</scope>
    <source>
        <strain evidence="6">CAU 1555</strain>
    </source>
</reference>
<evidence type="ECO:0000256" key="3">
    <source>
        <dbReference type="PROSITE-ProRule" id="PRU00169"/>
    </source>
</evidence>
<dbReference type="EMBL" id="JACYTO010000001">
    <property type="protein sequence ID" value="MBD8501846.1"/>
    <property type="molecule type" value="Genomic_DNA"/>
</dbReference>
<dbReference type="RefSeq" id="WP_187716665.1">
    <property type="nucleotide sequence ID" value="NZ_JACTAH010000001.1"/>
</dbReference>
<evidence type="ECO:0000256" key="1">
    <source>
        <dbReference type="ARBA" id="ARBA00022553"/>
    </source>
</evidence>
<evidence type="ECO:0000259" key="4">
    <source>
        <dbReference type="PROSITE" id="PS50110"/>
    </source>
</evidence>
<gene>
    <name evidence="5" type="ORF">IFO67_03020</name>
</gene>
<dbReference type="SMART" id="SM00448">
    <property type="entry name" value="REC"/>
    <property type="match status" value="1"/>
</dbReference>
<proteinExistence type="predicted"/>
<protein>
    <submittedName>
        <fullName evidence="5">Response regulator</fullName>
    </submittedName>
</protein>
<dbReference type="Pfam" id="PF00072">
    <property type="entry name" value="Response_reg"/>
    <property type="match status" value="1"/>
</dbReference>
<dbReference type="PROSITE" id="PS50110">
    <property type="entry name" value="RESPONSE_REGULATORY"/>
    <property type="match status" value="1"/>
</dbReference>
<sequence length="117" mass="13100">MKRVLIVDDNQINRRLAAALLKKCGWHTEEADSGMAAFERLTEARFDCVLLDISMPGMDGEEVCRRIRADEALANLRVIAYTAHAMEFEKARIMQAGFDDILVKPVTINALTAVFSD</sequence>
<accession>A0ABR9B9G1</accession>
<evidence type="ECO:0000313" key="5">
    <source>
        <dbReference type="EMBL" id="MBD8501846.1"/>
    </source>
</evidence>
<evidence type="ECO:0000313" key="6">
    <source>
        <dbReference type="Proteomes" id="UP000603602"/>
    </source>
</evidence>
<dbReference type="SUPFAM" id="SSF52172">
    <property type="entry name" value="CheY-like"/>
    <property type="match status" value="1"/>
</dbReference>
<feature type="modified residue" description="4-aspartylphosphate" evidence="3">
    <location>
        <position position="52"/>
    </location>
</feature>
<dbReference type="InterPro" id="IPR001789">
    <property type="entry name" value="Sig_transdc_resp-reg_receiver"/>
</dbReference>
<keyword evidence="1 3" id="KW-0597">Phosphoprotein</keyword>
<dbReference type="CDD" id="cd17546">
    <property type="entry name" value="REC_hyHK_CKI1_RcsC-like"/>
    <property type="match status" value="1"/>
</dbReference>
<dbReference type="PANTHER" id="PTHR45339">
    <property type="entry name" value="HYBRID SIGNAL TRANSDUCTION HISTIDINE KINASE J"/>
    <property type="match status" value="1"/>
</dbReference>
<keyword evidence="2" id="KW-0902">Two-component regulatory system</keyword>
<dbReference type="PANTHER" id="PTHR45339:SF1">
    <property type="entry name" value="HYBRID SIGNAL TRANSDUCTION HISTIDINE KINASE J"/>
    <property type="match status" value="1"/>
</dbReference>
<dbReference type="InterPro" id="IPR011006">
    <property type="entry name" value="CheY-like_superfamily"/>
</dbReference>
<keyword evidence="6" id="KW-1185">Reference proteome</keyword>
<dbReference type="Gene3D" id="3.40.50.2300">
    <property type="match status" value="1"/>
</dbReference>
<comment type="caution">
    <text evidence="5">The sequence shown here is derived from an EMBL/GenBank/DDBJ whole genome shotgun (WGS) entry which is preliminary data.</text>
</comment>
<dbReference type="Proteomes" id="UP000603602">
    <property type="component" value="Unassembled WGS sequence"/>
</dbReference>
<name>A0ABR9B9G1_9RHOO</name>
<evidence type="ECO:0000256" key="2">
    <source>
        <dbReference type="ARBA" id="ARBA00023012"/>
    </source>
</evidence>